<dbReference type="Proteomes" id="UP000325536">
    <property type="component" value="Chromosome"/>
</dbReference>
<sequence>MSDIRLPAGGVIPPSAKPTTTADNPAAPTDCLEERVLSHPKFQRMALQKSVIGWVFSAIIFLVYVSFIWVIGTNPQLFATKVNPDGVTTWGIYIGVFVIVFSFVMTAVYVWIANSRFDNMTKAVVDEVMDGGAK</sequence>
<organism evidence="3 4">
    <name type="scientific">Neisseria animalis</name>
    <dbReference type="NCBI Taxonomy" id="492"/>
    <lineage>
        <taxon>Bacteria</taxon>
        <taxon>Pseudomonadati</taxon>
        <taxon>Pseudomonadota</taxon>
        <taxon>Betaproteobacteria</taxon>
        <taxon>Neisseriales</taxon>
        <taxon>Neisseriaceae</taxon>
        <taxon>Neisseria</taxon>
    </lineage>
</organism>
<evidence type="ECO:0000256" key="1">
    <source>
        <dbReference type="SAM" id="MobiDB-lite"/>
    </source>
</evidence>
<protein>
    <submittedName>
        <fullName evidence="3">DUF485 domain-containing protein</fullName>
    </submittedName>
</protein>
<keyword evidence="2" id="KW-1133">Transmembrane helix</keyword>
<dbReference type="PANTHER" id="PTHR38598:SF1">
    <property type="entry name" value="INNER MEMBRANE PROTEIN YJCH"/>
    <property type="match status" value="1"/>
</dbReference>
<dbReference type="Pfam" id="PF04341">
    <property type="entry name" value="DUF485"/>
    <property type="match status" value="1"/>
</dbReference>
<gene>
    <name evidence="3" type="ORF">D0T90_05420</name>
</gene>
<dbReference type="KEGG" id="naq:D0T90_05420"/>
<evidence type="ECO:0000313" key="3">
    <source>
        <dbReference type="EMBL" id="QEY24004.1"/>
    </source>
</evidence>
<keyword evidence="4" id="KW-1185">Reference proteome</keyword>
<dbReference type="PANTHER" id="PTHR38598">
    <property type="entry name" value="INNER MEMBRANE PROTEIN YJCH"/>
    <property type="match status" value="1"/>
</dbReference>
<evidence type="ECO:0000313" key="4">
    <source>
        <dbReference type="Proteomes" id="UP000325536"/>
    </source>
</evidence>
<keyword evidence="2" id="KW-0812">Transmembrane</keyword>
<feature type="region of interest" description="Disordered" evidence="1">
    <location>
        <begin position="1"/>
        <end position="26"/>
    </location>
</feature>
<name>A0A5P3MQZ9_NEIAN</name>
<dbReference type="InterPro" id="IPR007436">
    <property type="entry name" value="DUF485"/>
</dbReference>
<accession>A0A5P3MQZ9</accession>
<dbReference type="AlphaFoldDB" id="A0A5P3MQZ9"/>
<dbReference type="RefSeq" id="WP_123795188.1">
    <property type="nucleotide sequence ID" value="NZ_CP031699.1"/>
</dbReference>
<dbReference type="EMBL" id="CP031699">
    <property type="protein sequence ID" value="QEY24004.1"/>
    <property type="molecule type" value="Genomic_DNA"/>
</dbReference>
<feature type="transmembrane region" description="Helical" evidence="2">
    <location>
        <begin position="51"/>
        <end position="72"/>
    </location>
</feature>
<dbReference type="OrthoDB" id="5297034at2"/>
<feature type="compositionally biased region" description="Low complexity" evidence="1">
    <location>
        <begin position="17"/>
        <end position="26"/>
    </location>
</feature>
<reference evidence="3 4" key="1">
    <citation type="submission" date="2018-08" db="EMBL/GenBank/DDBJ databases">
        <title>Neisseria animalis ATCC 49930 complete genome.</title>
        <authorList>
            <person name="Veseli I.A."/>
            <person name="Mascarenhas dos Santos A.C."/>
            <person name="Buttler R."/>
            <person name="Pombert J.-F."/>
        </authorList>
    </citation>
    <scope>NUCLEOTIDE SEQUENCE [LARGE SCALE GENOMIC DNA]</scope>
    <source>
        <strain evidence="3 4">ATCC 49930</strain>
    </source>
</reference>
<feature type="transmembrane region" description="Helical" evidence="2">
    <location>
        <begin position="92"/>
        <end position="112"/>
    </location>
</feature>
<dbReference type="GO" id="GO:0005886">
    <property type="term" value="C:plasma membrane"/>
    <property type="evidence" value="ECO:0007669"/>
    <property type="project" value="TreeGrafter"/>
</dbReference>
<keyword evidence="2" id="KW-0472">Membrane</keyword>
<proteinExistence type="predicted"/>
<dbReference type="InterPro" id="IPR052959">
    <property type="entry name" value="Inner_membrane_assoc"/>
</dbReference>
<evidence type="ECO:0000256" key="2">
    <source>
        <dbReference type="SAM" id="Phobius"/>
    </source>
</evidence>